<dbReference type="STRING" id="139825.A0A401GV13"/>
<protein>
    <recommendedName>
        <fullName evidence="6">Six-hairpin glycosidase</fullName>
    </recommendedName>
</protein>
<keyword evidence="5" id="KW-1185">Reference proteome</keyword>
<evidence type="ECO:0000256" key="1">
    <source>
        <dbReference type="ARBA" id="ARBA00022801"/>
    </source>
</evidence>
<keyword evidence="3" id="KW-0732">Signal</keyword>
<evidence type="ECO:0008006" key="6">
    <source>
        <dbReference type="Google" id="ProtNLM"/>
    </source>
</evidence>
<reference evidence="4 5" key="1">
    <citation type="journal article" date="2018" name="Sci. Rep.">
        <title>Genome sequence of the cauliflower mushroom Sparassis crispa (Hanabiratake) and its association with beneficial usage.</title>
        <authorList>
            <person name="Kiyama R."/>
            <person name="Furutani Y."/>
            <person name="Kawaguchi K."/>
            <person name="Nakanishi T."/>
        </authorList>
    </citation>
    <scope>NUCLEOTIDE SEQUENCE [LARGE SCALE GENOMIC DNA]</scope>
</reference>
<keyword evidence="1" id="KW-0378">Hydrolase</keyword>
<accession>A0A401GV13</accession>
<sequence>MKRVLAHAVLFLAAARAAAQNLTGTQLDAVIAVLQANAQQTWELGTECEALTEYYAPSYAVFNASSLSPSAPAPASLTPVLSIAHNVIANRSASNSNKTGPQPLVYVSGGAAGDPASIGVAVLLANLTGQQAEDGLDYAGAARDQLAYLLQDVPRTGDGAISHRVEEVQLWSDSVYMVPPFLAYYGATAGNASLLTEAYTQVKLYRQYLFNGNVSLWRHIVLGNQTDAGHWSTGNAWAAAGMVRVLGTIQHSAYAGSMRSQTNDLVAWVGEIHKGMYTRQQASGLFTNYADEGSTFEDASSAALLASTVYRLALLADVGTYISHAERARVALSAAGDNGISSSSSSSSSANTSASASSDSSPSATIANTNSTATSSLPASTSTPSASPSYSAMAGLAHFTNQGYLTPVVDPYSWGAQASPGAVSPEGQAFVVEMQSAWRDWVLAGAPSASAALPRAVTAWGWVVGASVGVVLMWGA</sequence>
<name>A0A401GV13_9APHY</name>
<gene>
    <name evidence="4" type="ORF">SCP_0800910</name>
</gene>
<comment type="caution">
    <text evidence="4">The sequence shown here is derived from an EMBL/GenBank/DDBJ whole genome shotgun (WGS) entry which is preliminary data.</text>
</comment>
<feature type="signal peptide" evidence="3">
    <location>
        <begin position="1"/>
        <end position="19"/>
    </location>
</feature>
<dbReference type="GO" id="GO:0005975">
    <property type="term" value="P:carbohydrate metabolic process"/>
    <property type="evidence" value="ECO:0007669"/>
    <property type="project" value="InterPro"/>
</dbReference>
<dbReference type="InParanoid" id="A0A401GV13"/>
<dbReference type="OrthoDB" id="4138492at2759"/>
<dbReference type="PANTHER" id="PTHR41814">
    <property type="entry name" value="EXPRESSED PROTEIN"/>
    <property type="match status" value="1"/>
</dbReference>
<dbReference type="RefSeq" id="XP_027616487.1">
    <property type="nucleotide sequence ID" value="XM_027760686.1"/>
</dbReference>
<dbReference type="GeneID" id="38782491"/>
<dbReference type="InterPro" id="IPR010905">
    <property type="entry name" value="Glyco_hydro_88"/>
</dbReference>
<organism evidence="4 5">
    <name type="scientific">Sparassis crispa</name>
    <dbReference type="NCBI Taxonomy" id="139825"/>
    <lineage>
        <taxon>Eukaryota</taxon>
        <taxon>Fungi</taxon>
        <taxon>Dikarya</taxon>
        <taxon>Basidiomycota</taxon>
        <taxon>Agaricomycotina</taxon>
        <taxon>Agaricomycetes</taxon>
        <taxon>Polyporales</taxon>
        <taxon>Sparassidaceae</taxon>
        <taxon>Sparassis</taxon>
    </lineage>
</organism>
<dbReference type="Proteomes" id="UP000287166">
    <property type="component" value="Unassembled WGS sequence"/>
</dbReference>
<dbReference type="EMBL" id="BFAD01000008">
    <property type="protein sequence ID" value="GBE85574.1"/>
    <property type="molecule type" value="Genomic_DNA"/>
</dbReference>
<dbReference type="PANTHER" id="PTHR41814:SF1">
    <property type="entry name" value="CELLULASE"/>
    <property type="match status" value="1"/>
</dbReference>
<evidence type="ECO:0000256" key="2">
    <source>
        <dbReference type="SAM" id="MobiDB-lite"/>
    </source>
</evidence>
<dbReference type="InterPro" id="IPR012341">
    <property type="entry name" value="6hp_glycosidase-like_sf"/>
</dbReference>
<evidence type="ECO:0000256" key="3">
    <source>
        <dbReference type="SAM" id="SignalP"/>
    </source>
</evidence>
<dbReference type="Pfam" id="PF07470">
    <property type="entry name" value="Glyco_hydro_88"/>
    <property type="match status" value="1"/>
</dbReference>
<dbReference type="SUPFAM" id="SSF48208">
    <property type="entry name" value="Six-hairpin glycosidases"/>
    <property type="match status" value="1"/>
</dbReference>
<feature type="chain" id="PRO_5019400208" description="Six-hairpin glycosidase" evidence="3">
    <location>
        <begin position="20"/>
        <end position="476"/>
    </location>
</feature>
<dbReference type="AlphaFoldDB" id="A0A401GV13"/>
<evidence type="ECO:0000313" key="5">
    <source>
        <dbReference type="Proteomes" id="UP000287166"/>
    </source>
</evidence>
<proteinExistence type="predicted"/>
<evidence type="ECO:0000313" key="4">
    <source>
        <dbReference type="EMBL" id="GBE85574.1"/>
    </source>
</evidence>
<dbReference type="Gene3D" id="1.50.10.10">
    <property type="match status" value="1"/>
</dbReference>
<dbReference type="InterPro" id="IPR008928">
    <property type="entry name" value="6-hairpin_glycosidase_sf"/>
</dbReference>
<feature type="region of interest" description="Disordered" evidence="2">
    <location>
        <begin position="336"/>
        <end position="381"/>
    </location>
</feature>
<dbReference type="GO" id="GO:0016787">
    <property type="term" value="F:hydrolase activity"/>
    <property type="evidence" value="ECO:0007669"/>
    <property type="project" value="UniProtKB-KW"/>
</dbReference>